<dbReference type="PANTHER" id="PTHR11615">
    <property type="entry name" value="NITRATE, FORMATE, IRON DEHYDROGENASE"/>
    <property type="match status" value="1"/>
</dbReference>
<dbReference type="InterPro" id="IPR009016">
    <property type="entry name" value="Fe_hydrogenase"/>
</dbReference>
<dbReference type="InterPro" id="IPR004108">
    <property type="entry name" value="Fe_hydrogenase_lsu_C"/>
</dbReference>
<evidence type="ECO:0000313" key="3">
    <source>
        <dbReference type="Proteomes" id="UP000069135"/>
    </source>
</evidence>
<accession>A0A0S1SGT5</accession>
<name>A0A0S1SMM4_9BACT</name>
<reference evidence="3" key="1">
    <citation type="submission" date="2015-10" db="EMBL/GenBank/DDBJ databases">
        <title>Analysis of five complete genome sequences for members of the class Peribacteria in the recently recognized Peregrinibacteria bacterial phylum.</title>
        <authorList>
            <person name="Anantharaman K."/>
            <person name="Brown C.T."/>
            <person name="Burstein D."/>
            <person name="Castelle C.J."/>
            <person name="Probst A.J."/>
            <person name="Thomas B.C."/>
            <person name="Williams K.H."/>
            <person name="Banfield J.F."/>
        </authorList>
    </citation>
    <scope>NUCLEOTIDE SEQUENCE [LARGE SCALE GENOMIC DNA]</scope>
</reference>
<dbReference type="STRING" id="1735162.PeribacterB2_0107"/>
<sequence>MNDIERCIALLKNKAPLVALLAPSFPVVYTYPLIVARLKKLGFAAVLEVSAGAVKTNEQVIALLKKNPHARYIASPCAGFVRLVRKSHPQLLPYLALAADSPMVATARIAKEKYPNCQPVFIGPCFAKKMEASEDYPDLNILVLTYKELDAVLEHFKIGEDADTANAAFDVAAAATRIYPMDGGLTITSGLKGILKEEEIRIISGYKQIPAVLEEFERNPTIRFVDVLFCEGGCIAGPGIISTLSLDERKKRITDYQQSMDAAHL</sequence>
<reference evidence="2 3" key="2">
    <citation type="journal article" date="2016" name="PeerJ">
        <title>Analysis of five complete genome sequences for members of the class Peribacteria in the recently recognized Peregrinibacteria bacterial phylum.</title>
        <authorList>
            <person name="Anantharaman K."/>
            <person name="Brown C.T."/>
            <person name="Burstein D."/>
            <person name="Castelle C.J."/>
            <person name="Probst A.J."/>
            <person name="Thomas B.C."/>
            <person name="Williams K.H."/>
            <person name="Banfield J.F."/>
        </authorList>
    </citation>
    <scope>NUCLEOTIDE SEQUENCE [LARGE SCALE GENOMIC DNA]</scope>
    <source>
        <strain evidence="2">RIFOXYD1_FULL_PER-ii_59_16</strain>
    </source>
</reference>
<accession>A0A0S1SP94</accession>
<dbReference type="KEGG" id="prf:PeribacterA2_0107"/>
<organism evidence="2 3">
    <name type="scientific">Candidatus Peribacter riflensis</name>
    <dbReference type="NCBI Taxonomy" id="1735162"/>
    <lineage>
        <taxon>Bacteria</taxon>
        <taxon>Candidatus Peregrinibacteriota</taxon>
        <taxon>Candidatus Peribacteria</taxon>
        <taxon>Candidatus Peribacterales</taxon>
        <taxon>Candidatus Peribacteraceae</taxon>
        <taxon>Candidatus Peribacter</taxon>
    </lineage>
</organism>
<dbReference type="EMBL" id="CP013065">
    <property type="protein sequence ID" value="ALM12810.1"/>
    <property type="molecule type" value="Genomic_DNA"/>
</dbReference>
<evidence type="ECO:0000313" key="2">
    <source>
        <dbReference type="EMBL" id="ALM12810.1"/>
    </source>
</evidence>
<dbReference type="Pfam" id="PF02906">
    <property type="entry name" value="Fe_hyd_lg_C"/>
    <property type="match status" value="1"/>
</dbReference>
<feature type="domain" description="Iron hydrogenase large subunit C-terminal" evidence="1">
    <location>
        <begin position="30"/>
        <end position="238"/>
    </location>
</feature>
<accession>A0A0S1SMM4</accession>
<dbReference type="Proteomes" id="UP000069135">
    <property type="component" value="Chromosome"/>
</dbReference>
<dbReference type="AlphaFoldDB" id="A0A0S1SMM4"/>
<keyword evidence="2" id="KW-0418">Kinase</keyword>
<accession>A0A0S1SK09</accession>
<gene>
    <name evidence="2" type="ORF">PeribacterD1_0107</name>
</gene>
<dbReference type="InterPro" id="IPR050340">
    <property type="entry name" value="Cytosolic_Fe-S_CAF"/>
</dbReference>
<keyword evidence="2" id="KW-0808">Transferase</keyword>
<proteinExistence type="predicted"/>
<evidence type="ECO:0000259" key="1">
    <source>
        <dbReference type="Pfam" id="PF02906"/>
    </source>
</evidence>
<accession>A0A0S1SUB0</accession>
<dbReference type="SUPFAM" id="SSF53920">
    <property type="entry name" value="Fe-only hydrogenase"/>
    <property type="match status" value="1"/>
</dbReference>
<dbReference type="GO" id="GO:0016301">
    <property type="term" value="F:kinase activity"/>
    <property type="evidence" value="ECO:0007669"/>
    <property type="project" value="UniProtKB-KW"/>
</dbReference>
<dbReference type="Gene3D" id="3.40.950.10">
    <property type="entry name" value="Fe-only Hydrogenase (Larger Subunit), Chain L, domain 3"/>
    <property type="match status" value="1"/>
</dbReference>
<protein>
    <submittedName>
        <fullName evidence="2">NtrC family signal transduction histidine kinase</fullName>
    </submittedName>
</protein>